<proteinExistence type="predicted"/>
<feature type="region of interest" description="Disordered" evidence="1">
    <location>
        <begin position="207"/>
        <end position="234"/>
    </location>
</feature>
<name>A0ABS6KHS1_9MYCO</name>
<evidence type="ECO:0000313" key="3">
    <source>
        <dbReference type="Proteomes" id="UP000812982"/>
    </source>
</evidence>
<comment type="caution">
    <text evidence="2">The sequence shown here is derived from an EMBL/GenBank/DDBJ whole genome shotgun (WGS) entry which is preliminary data.</text>
</comment>
<evidence type="ECO:0000313" key="2">
    <source>
        <dbReference type="EMBL" id="MBU9763105.1"/>
    </source>
</evidence>
<accession>A0ABS6KHS1</accession>
<organism evidence="2 3">
    <name type="scientific">[Mycobacterium] fortunisiensis</name>
    <dbReference type="NCBI Taxonomy" id="2600579"/>
    <lineage>
        <taxon>Bacteria</taxon>
        <taxon>Bacillati</taxon>
        <taxon>Actinomycetota</taxon>
        <taxon>Actinomycetes</taxon>
        <taxon>Mycobacteriales</taxon>
        <taxon>Mycobacteriaceae</taxon>
        <taxon>Mycolicibacterium</taxon>
    </lineage>
</organism>
<gene>
    <name evidence="2" type="ORF">FR943_04505</name>
</gene>
<dbReference type="EMBL" id="VOMB01000006">
    <property type="protein sequence ID" value="MBU9763105.1"/>
    <property type="molecule type" value="Genomic_DNA"/>
</dbReference>
<keyword evidence="3" id="KW-1185">Reference proteome</keyword>
<protein>
    <recommendedName>
        <fullName evidence="4">Diacylglycerol O-acyltransferase</fullName>
    </recommendedName>
</protein>
<feature type="compositionally biased region" description="Pro residues" evidence="1">
    <location>
        <begin position="215"/>
        <end position="226"/>
    </location>
</feature>
<evidence type="ECO:0008006" key="4">
    <source>
        <dbReference type="Google" id="ProtNLM"/>
    </source>
</evidence>
<dbReference type="Proteomes" id="UP000812982">
    <property type="component" value="Unassembled WGS sequence"/>
</dbReference>
<reference evidence="2 3" key="1">
    <citation type="journal article" date="2021" name="Sci. Rep.">
        <title>Phenotypic and genomic hallmarks of a novel, potentially pathogenic rapidly growing Mycobacterium species related to the Mycobacterium fortuitum complex.</title>
        <authorList>
            <person name="Gharbi R."/>
            <person name="Khanna V."/>
            <person name="Frigui W."/>
            <person name="Mhenni B."/>
            <person name="Brosch R."/>
            <person name="Mardassi H."/>
        </authorList>
    </citation>
    <scope>NUCLEOTIDE SEQUENCE [LARGE SCALE GENOMIC DNA]</scope>
    <source>
        <strain evidence="2 3">TNTM28</strain>
    </source>
</reference>
<evidence type="ECO:0000256" key="1">
    <source>
        <dbReference type="SAM" id="MobiDB-lite"/>
    </source>
</evidence>
<sequence>MIYRTKPRDSHRTTTSNVLDLLDQAMFDLGQATGSNTVLQCVWVCDRPIDVDGLQEFHQNLQRGRLSRCIAQSPLPFGRSRWVAPEHFSDLEVDAAAQPREAFGDWLDEQAHRPLDCEQGPVWRLAALPFTDGGTGLSLAISHCITDGVGLWEAVADASLGRVDPICWPPAASRTWWQAVRQDARQTMRDIPDIGRAIAASITLARGGRDTAEPAAPPPSKSPAPASPGNESDILPTATVFVDAAAWEARAQSLGGTSNTLLVGLAARLAQRAGRVATDGSVVVTLPVNERTEGDTRANAISGVRATVDPAPAATDLREIRAAVKQALIRHQEVPDPQDFLNALVPLLPRRFLSAARGATRGNPFNLVGASNVGVIAAAAARPDGADTDRFALRLHHLGVAPATMQRYGGVQTLLAGTVQGRIFISLISCLPGRSNSKDDLHQDLSSALSEYSLTGTYL</sequence>